<dbReference type="Proteomes" id="UP000224303">
    <property type="component" value="Unassembled WGS sequence"/>
</dbReference>
<dbReference type="AlphaFoldDB" id="A0A242JAY5"/>
<name>A0A242JAY5_ENTFC</name>
<dbReference type="InterPro" id="IPR010982">
    <property type="entry name" value="Lambda_DNA-bd_dom_sf"/>
</dbReference>
<dbReference type="SUPFAM" id="SSF47413">
    <property type="entry name" value="lambda repressor-like DNA-binding domains"/>
    <property type="match status" value="1"/>
</dbReference>
<protein>
    <submittedName>
        <fullName evidence="2">XRE family transcriptional regulator</fullName>
    </submittedName>
</protein>
<keyword evidence="1" id="KW-0238">DNA-binding</keyword>
<dbReference type="Pfam" id="PF01381">
    <property type="entry name" value="HTH_3"/>
    <property type="match status" value="1"/>
</dbReference>
<evidence type="ECO:0000313" key="2">
    <source>
        <dbReference type="EMBL" id="PHL21964.1"/>
    </source>
</evidence>
<proteinExistence type="predicted"/>
<dbReference type="EMBL" id="PCGC01000009">
    <property type="protein sequence ID" value="PHL21964.1"/>
    <property type="molecule type" value="Genomic_DNA"/>
</dbReference>
<accession>A0A242JAY5</accession>
<dbReference type="PROSITE" id="PS50943">
    <property type="entry name" value="HTH_CROC1"/>
    <property type="match status" value="1"/>
</dbReference>
<organism evidence="2 3">
    <name type="scientific">Enterococcus faecium</name>
    <name type="common">Streptococcus faecium</name>
    <dbReference type="NCBI Taxonomy" id="1352"/>
    <lineage>
        <taxon>Bacteria</taxon>
        <taxon>Bacillati</taxon>
        <taxon>Bacillota</taxon>
        <taxon>Bacilli</taxon>
        <taxon>Lactobacillales</taxon>
        <taxon>Enterococcaceae</taxon>
        <taxon>Enterococcus</taxon>
    </lineage>
</organism>
<dbReference type="GO" id="GO:0003677">
    <property type="term" value="F:DNA binding"/>
    <property type="evidence" value="ECO:0007669"/>
    <property type="project" value="UniProtKB-KW"/>
</dbReference>
<dbReference type="CDD" id="cd00093">
    <property type="entry name" value="HTH_XRE"/>
    <property type="match status" value="1"/>
</dbReference>
<evidence type="ECO:0000256" key="1">
    <source>
        <dbReference type="ARBA" id="ARBA00023125"/>
    </source>
</evidence>
<dbReference type="InterPro" id="IPR001387">
    <property type="entry name" value="Cro/C1-type_HTH"/>
</dbReference>
<dbReference type="PANTHER" id="PTHR46558:SF11">
    <property type="entry name" value="HTH-TYPE TRANSCRIPTIONAL REGULATOR XRE"/>
    <property type="match status" value="1"/>
</dbReference>
<reference evidence="2 3" key="1">
    <citation type="submission" date="2017-10" db="EMBL/GenBank/DDBJ databases">
        <title>Draft genomes of the Enterococcus faecium isolated from human feces before and after Helicobacter pylori eradication therapy.</title>
        <authorList>
            <person name="Prianichniikov N.A."/>
            <person name="Glushchenko O.E."/>
            <person name="Malakhova M.V."/>
        </authorList>
    </citation>
    <scope>NUCLEOTIDE SEQUENCE [LARGE SCALE GENOMIC DNA]</scope>
    <source>
        <strain evidence="2 3">Hp_5-7</strain>
    </source>
</reference>
<sequence>MRFNNEEDAWMVFARWLTKKRKDRSYTQDFVARQLGITRQTLSKWETGLSRPSYEMLQKIFCFYDCSQKEVAELFKTIGNGKM</sequence>
<dbReference type="RefSeq" id="WP_002339461.1">
    <property type="nucleotide sequence ID" value="NZ_CAKMCF010000006.1"/>
</dbReference>
<comment type="caution">
    <text evidence="2">The sequence shown here is derived from an EMBL/GenBank/DDBJ whole genome shotgun (WGS) entry which is preliminary data.</text>
</comment>
<evidence type="ECO:0000313" key="3">
    <source>
        <dbReference type="Proteomes" id="UP000224303"/>
    </source>
</evidence>
<dbReference type="PANTHER" id="PTHR46558">
    <property type="entry name" value="TRACRIPTIONAL REGULATORY PROTEIN-RELATED-RELATED"/>
    <property type="match status" value="1"/>
</dbReference>
<dbReference type="Gene3D" id="1.10.260.40">
    <property type="entry name" value="lambda repressor-like DNA-binding domains"/>
    <property type="match status" value="1"/>
</dbReference>
<gene>
    <name evidence="2" type="ORF">CQR37_05660</name>
</gene>
<dbReference type="SMART" id="SM00530">
    <property type="entry name" value="HTH_XRE"/>
    <property type="match status" value="1"/>
</dbReference>